<dbReference type="GO" id="GO:0032993">
    <property type="term" value="C:protein-DNA complex"/>
    <property type="evidence" value="ECO:0007669"/>
    <property type="project" value="TreeGrafter"/>
</dbReference>
<dbReference type="CDD" id="cd00056">
    <property type="entry name" value="ENDO3c"/>
    <property type="match status" value="1"/>
</dbReference>
<dbReference type="Proteomes" id="UP000698242">
    <property type="component" value="Unassembled WGS sequence"/>
</dbReference>
<dbReference type="InterPro" id="IPR051912">
    <property type="entry name" value="Alkylbase_DNA_Glycosylase/TA"/>
</dbReference>
<protein>
    <recommendedName>
        <fullName evidence="2">DNA-3-methyladenine glycosylase II</fullName>
        <ecNumber evidence="2">3.2.2.21</ecNumber>
    </recommendedName>
</protein>
<organism evidence="6 7">
    <name type="scientific">Profundibacterium mesophilum KAUST100406-0324</name>
    <dbReference type="NCBI Taxonomy" id="1037889"/>
    <lineage>
        <taxon>Bacteria</taxon>
        <taxon>Pseudomonadati</taxon>
        <taxon>Pseudomonadota</taxon>
        <taxon>Alphaproteobacteria</taxon>
        <taxon>Rhodobacterales</taxon>
        <taxon>Roseobacteraceae</taxon>
        <taxon>Profundibacterium</taxon>
    </lineage>
</organism>
<keyword evidence="3" id="KW-0227">DNA damage</keyword>
<dbReference type="GO" id="GO:0043916">
    <property type="term" value="F:DNA-7-methylguanine glycosylase activity"/>
    <property type="evidence" value="ECO:0007669"/>
    <property type="project" value="TreeGrafter"/>
</dbReference>
<dbReference type="PANTHER" id="PTHR43003:SF13">
    <property type="entry name" value="DNA-3-METHYLADENINE GLYCOSYLASE 2"/>
    <property type="match status" value="1"/>
</dbReference>
<evidence type="ECO:0000256" key="1">
    <source>
        <dbReference type="ARBA" id="ARBA00000086"/>
    </source>
</evidence>
<evidence type="ECO:0000313" key="7">
    <source>
        <dbReference type="Proteomes" id="UP000698242"/>
    </source>
</evidence>
<evidence type="ECO:0000313" key="6">
    <source>
        <dbReference type="EMBL" id="KAF0677511.1"/>
    </source>
</evidence>
<keyword evidence="6" id="KW-0326">Glycosidase</keyword>
<keyword evidence="7" id="KW-1185">Reference proteome</keyword>
<comment type="caution">
    <text evidence="6">The sequence shown here is derived from an EMBL/GenBank/DDBJ whole genome shotgun (WGS) entry which is preliminary data.</text>
</comment>
<comment type="catalytic activity">
    <reaction evidence="1">
        <text>Hydrolysis of alkylated DNA, releasing 3-methyladenine, 3-methylguanine, 7-methylguanine and 7-methyladenine.</text>
        <dbReference type="EC" id="3.2.2.21"/>
    </reaction>
</comment>
<dbReference type="InterPro" id="IPR003265">
    <property type="entry name" value="HhH-GPD_domain"/>
</dbReference>
<evidence type="ECO:0000259" key="5">
    <source>
        <dbReference type="SMART" id="SM00478"/>
    </source>
</evidence>
<evidence type="ECO:0000256" key="4">
    <source>
        <dbReference type="ARBA" id="ARBA00023204"/>
    </source>
</evidence>
<dbReference type="Pfam" id="PF00730">
    <property type="entry name" value="HhH-GPD"/>
    <property type="match status" value="1"/>
</dbReference>
<gene>
    <name evidence="6" type="primary">alkA</name>
    <name evidence="6" type="ORF">PMES_00016</name>
</gene>
<dbReference type="InterPro" id="IPR011257">
    <property type="entry name" value="DNA_glycosylase"/>
</dbReference>
<dbReference type="SUPFAM" id="SSF48150">
    <property type="entry name" value="DNA-glycosylase"/>
    <property type="match status" value="1"/>
</dbReference>
<dbReference type="EMBL" id="APKE01000001">
    <property type="protein sequence ID" value="KAF0677511.1"/>
    <property type="molecule type" value="Genomic_DNA"/>
</dbReference>
<evidence type="ECO:0000256" key="2">
    <source>
        <dbReference type="ARBA" id="ARBA00012000"/>
    </source>
</evidence>
<reference evidence="6" key="1">
    <citation type="submission" date="2013-03" db="EMBL/GenBank/DDBJ databases">
        <title>Genome Sequence of the Profundibacterium mesophilum strain KAUST100406-0324T from Red Sea, a novel genus in the family Rhodobacteraceae.</title>
        <authorList>
            <person name="Essack M."/>
            <person name="Alam I."/>
            <person name="Lafi F."/>
            <person name="Alawi W."/>
            <person name="Kamanu F."/>
            <person name="Al-Suwailem A."/>
            <person name="Lee O.O."/>
            <person name="Xu Y."/>
            <person name="Bajic V."/>
            <person name="Qian P.-Y."/>
            <person name="Archer J."/>
        </authorList>
    </citation>
    <scope>NUCLEOTIDE SEQUENCE</scope>
    <source>
        <strain evidence="6">KAUST100406-0324</strain>
    </source>
</reference>
<dbReference type="EC" id="3.2.2.21" evidence="2"/>
<keyword evidence="4" id="KW-0234">DNA repair</keyword>
<dbReference type="GO" id="GO:0032131">
    <property type="term" value="F:alkylated DNA binding"/>
    <property type="evidence" value="ECO:0007669"/>
    <property type="project" value="TreeGrafter"/>
</dbReference>
<accession>A0A921NR61</accession>
<dbReference type="PANTHER" id="PTHR43003">
    <property type="entry name" value="DNA-3-METHYLADENINE GLYCOSYLASE"/>
    <property type="match status" value="1"/>
</dbReference>
<dbReference type="RefSeq" id="WP_159963494.1">
    <property type="nucleotide sequence ID" value="NZ_APKE01000001.1"/>
</dbReference>
<dbReference type="OrthoDB" id="9785929at2"/>
<name>A0A921NR61_9RHOB</name>
<proteinExistence type="predicted"/>
<dbReference type="GO" id="GO:0005737">
    <property type="term" value="C:cytoplasm"/>
    <property type="evidence" value="ECO:0007669"/>
    <property type="project" value="TreeGrafter"/>
</dbReference>
<keyword evidence="6" id="KW-0378">Hydrolase</keyword>
<dbReference type="Gene3D" id="1.10.1670.40">
    <property type="match status" value="1"/>
</dbReference>
<dbReference type="GO" id="GO:0008725">
    <property type="term" value="F:DNA-3-methyladenine glycosylase activity"/>
    <property type="evidence" value="ECO:0007669"/>
    <property type="project" value="TreeGrafter"/>
</dbReference>
<dbReference type="AlphaFoldDB" id="A0A921NR61"/>
<dbReference type="SMART" id="SM00478">
    <property type="entry name" value="ENDO3c"/>
    <property type="match status" value="1"/>
</dbReference>
<sequence>MSKPGPNEAAPAHDERVITGADCIAEGTRALIEAEPRFAKVYEATGDWPLRRRVDGYEALSDAIIGQQVSVAAAAAIGGRVRAAGFDAPHAVLAASDEALRACGLSRPKARYLRALAAADLDYGALRTAPTQEVIDALVAIPGIGRWTAEIYALFALGRADAFPAGDLALQEAARVMLGLDARPSEGALRRLAEPWRPWRGVAARALWAYYREVKGREGTA</sequence>
<feature type="domain" description="HhH-GPD" evidence="5">
    <location>
        <begin position="65"/>
        <end position="212"/>
    </location>
</feature>
<dbReference type="GO" id="GO:0006285">
    <property type="term" value="P:base-excision repair, AP site formation"/>
    <property type="evidence" value="ECO:0007669"/>
    <property type="project" value="TreeGrafter"/>
</dbReference>
<dbReference type="Gene3D" id="1.10.340.30">
    <property type="entry name" value="Hypothetical protein, domain 2"/>
    <property type="match status" value="1"/>
</dbReference>
<evidence type="ECO:0000256" key="3">
    <source>
        <dbReference type="ARBA" id="ARBA00022763"/>
    </source>
</evidence>
<dbReference type="GO" id="GO:0006307">
    <property type="term" value="P:DNA alkylation repair"/>
    <property type="evidence" value="ECO:0007669"/>
    <property type="project" value="TreeGrafter"/>
</dbReference>